<feature type="repeat" description="ANK" evidence="9">
    <location>
        <begin position="41"/>
        <end position="73"/>
    </location>
</feature>
<dbReference type="EMBL" id="QNRJ01000020">
    <property type="protein sequence ID" value="RBP01238.1"/>
    <property type="molecule type" value="Genomic_DNA"/>
</dbReference>
<dbReference type="InterPro" id="IPR014016">
    <property type="entry name" value="UvrD-like_ATP-bd"/>
</dbReference>
<dbReference type="Gene3D" id="3.40.50.300">
    <property type="entry name" value="P-loop containing nucleotide triphosphate hydrolases"/>
    <property type="match status" value="3"/>
</dbReference>
<dbReference type="Gene3D" id="1.25.40.20">
    <property type="entry name" value="Ankyrin repeat-containing domain"/>
    <property type="match status" value="1"/>
</dbReference>
<evidence type="ECO:0000256" key="9">
    <source>
        <dbReference type="PROSITE-ProRule" id="PRU00023"/>
    </source>
</evidence>
<feature type="domain" description="UvrD-like helicase ATP-binding" evidence="11">
    <location>
        <begin position="281"/>
        <end position="677"/>
    </location>
</feature>
<evidence type="ECO:0000313" key="13">
    <source>
        <dbReference type="Proteomes" id="UP000252118"/>
    </source>
</evidence>
<evidence type="ECO:0000256" key="10">
    <source>
        <dbReference type="PROSITE-ProRule" id="PRU00560"/>
    </source>
</evidence>
<keyword evidence="3 10" id="KW-0347">Helicase</keyword>
<keyword evidence="1 10" id="KW-0547">Nucleotide-binding</keyword>
<sequence length="826" mass="96187">MSQKETGIDKLTFLRAAGEGQLDILKCYIEEGGDPDIVNEFNATALIYAASHNQARAVKYLLDVGANYLITNKKGSNPIQIAIKYKHNDVLEVFKKHAPDIINEFRDNKMNKKRKIEDQVMIDQIRGRVKLDIENFNNRIKTNNFGGADNYTDSILSTWTFKEKRKLDSIFDKPFFGRIDYYQNKSANKNIYYIGKYDYGERILSNNNKVASIFYQKKIGEIYHDTLGEIKINLIRQFNIEDGIIVDFNDLKQNSINFTDPILMKKLRDSSDSVLKDVAETIQEEQYSVISSDSHVPLIVQGSAGSGKTTVALHRISYIIYNNKNMKPDKMAIFGPNKMFINYIKNVLPDIGVGGIKQITFYEWWKDNIKDNQKNSFKITKSSKRLEGSTLSKFKGSLKFKNIVLQYLNEIENEFNPERFTYILEKINKQVKKEITEFESEFSLDLDIKNYIYEDISQKIKKFYMVDYAYLPLQVRRERILRNIQNEKKDFIKSIINKFENVIQISHLGTIKNKLNKFITEGINVFEMNWKNVSSLDLYFNLIGNKTILERYIENNNNLIEKVVYETKNQLKNKYIQDTDLAGIFVIDDYINTRFLQSDFKKFDYLVIDEGQDYNPFEIFLLTNIVKKGRFTILGDLGQTIYSNRSINDWNEVVESIKESIDMKPNYLELSLTYRSTSQITEYSNNIINPWSKGKYNLSTPFGRDGNPPKVKKGLKSVEKYQEVQKAINQYQEKGLKNIAILTRDFESVKLAKKELFSINSLEEFVTDSRIYEGGLIIMPVTLSKGMEFDAVIIYDSDKYNIERFELDRKLLYVGCTRALHELLLL</sequence>
<evidence type="ECO:0000256" key="4">
    <source>
        <dbReference type="ARBA" id="ARBA00022840"/>
    </source>
</evidence>
<comment type="caution">
    <text evidence="12">The sequence shown here is derived from an EMBL/GenBank/DDBJ whole genome shotgun (WGS) entry which is preliminary data.</text>
</comment>
<dbReference type="PROSITE" id="PS51198">
    <property type="entry name" value="UVRD_HELICASE_ATP_BIND"/>
    <property type="match status" value="1"/>
</dbReference>
<dbReference type="SMART" id="SM00248">
    <property type="entry name" value="ANK"/>
    <property type="match status" value="3"/>
</dbReference>
<dbReference type="AlphaFoldDB" id="A0A366EFY5"/>
<dbReference type="InterPro" id="IPR014017">
    <property type="entry name" value="DNA_helicase_UvrD-like_C"/>
</dbReference>
<dbReference type="PANTHER" id="PTHR11070">
    <property type="entry name" value="UVRD / RECB / PCRA DNA HELICASE FAMILY MEMBER"/>
    <property type="match status" value="1"/>
</dbReference>
<name>A0A366EFY5_9BACI</name>
<keyword evidence="2 10" id="KW-0378">Hydrolase</keyword>
<gene>
    <name evidence="12" type="ORF">DET59_12039</name>
</gene>
<dbReference type="GO" id="GO:0043138">
    <property type="term" value="F:3'-5' DNA helicase activity"/>
    <property type="evidence" value="ECO:0007669"/>
    <property type="project" value="UniProtKB-EC"/>
</dbReference>
<dbReference type="Proteomes" id="UP000252118">
    <property type="component" value="Unassembled WGS sequence"/>
</dbReference>
<evidence type="ECO:0000313" key="12">
    <source>
        <dbReference type="EMBL" id="RBP01238.1"/>
    </source>
</evidence>
<evidence type="ECO:0000256" key="2">
    <source>
        <dbReference type="ARBA" id="ARBA00022801"/>
    </source>
</evidence>
<dbReference type="InterPro" id="IPR002110">
    <property type="entry name" value="Ankyrin_rpt"/>
</dbReference>
<dbReference type="Pfam" id="PF12796">
    <property type="entry name" value="Ank_2"/>
    <property type="match status" value="1"/>
</dbReference>
<keyword evidence="9" id="KW-0040">ANK repeat</keyword>
<dbReference type="GO" id="GO:0000725">
    <property type="term" value="P:recombinational repair"/>
    <property type="evidence" value="ECO:0007669"/>
    <property type="project" value="TreeGrafter"/>
</dbReference>
<comment type="catalytic activity">
    <reaction evidence="6">
        <text>Couples ATP hydrolysis with the unwinding of duplex DNA by translocating in the 3'-5' direction.</text>
        <dbReference type="EC" id="5.6.2.4"/>
    </reaction>
</comment>
<keyword evidence="4 10" id="KW-0067">ATP-binding</keyword>
<dbReference type="PROSITE" id="PS50088">
    <property type="entry name" value="ANK_REPEAT"/>
    <property type="match status" value="1"/>
</dbReference>
<comment type="catalytic activity">
    <reaction evidence="8">
        <text>ATP + H2O = ADP + phosphate + H(+)</text>
        <dbReference type="Rhea" id="RHEA:13065"/>
        <dbReference type="ChEBI" id="CHEBI:15377"/>
        <dbReference type="ChEBI" id="CHEBI:15378"/>
        <dbReference type="ChEBI" id="CHEBI:30616"/>
        <dbReference type="ChEBI" id="CHEBI:43474"/>
        <dbReference type="ChEBI" id="CHEBI:456216"/>
        <dbReference type="EC" id="5.6.2.4"/>
    </reaction>
</comment>
<keyword evidence="5" id="KW-0413">Isomerase</keyword>
<accession>A0A366EFY5</accession>
<dbReference type="GO" id="GO:0005524">
    <property type="term" value="F:ATP binding"/>
    <property type="evidence" value="ECO:0007669"/>
    <property type="project" value="UniProtKB-UniRule"/>
</dbReference>
<dbReference type="GO" id="GO:0005829">
    <property type="term" value="C:cytosol"/>
    <property type="evidence" value="ECO:0007669"/>
    <property type="project" value="TreeGrafter"/>
</dbReference>
<dbReference type="InterPro" id="IPR027785">
    <property type="entry name" value="UvrD-like_helicase_C"/>
</dbReference>
<dbReference type="Pfam" id="PF00580">
    <property type="entry name" value="UvrD-helicase"/>
    <property type="match status" value="1"/>
</dbReference>
<dbReference type="SUPFAM" id="SSF48403">
    <property type="entry name" value="Ankyrin repeat"/>
    <property type="match status" value="1"/>
</dbReference>
<evidence type="ECO:0000256" key="5">
    <source>
        <dbReference type="ARBA" id="ARBA00023235"/>
    </source>
</evidence>
<dbReference type="OrthoDB" id="9787585at2"/>
<reference evidence="12 13" key="1">
    <citation type="submission" date="2018-06" db="EMBL/GenBank/DDBJ databases">
        <title>Freshwater and sediment microbial communities from various areas in North America, analyzing microbe dynamics in response to fracking.</title>
        <authorList>
            <person name="Lamendella R."/>
        </authorList>
    </citation>
    <scope>NUCLEOTIDE SEQUENCE [LARGE SCALE GENOMIC DNA]</scope>
    <source>
        <strain evidence="12 13">97B</strain>
    </source>
</reference>
<dbReference type="GO" id="GO:0016887">
    <property type="term" value="F:ATP hydrolysis activity"/>
    <property type="evidence" value="ECO:0007669"/>
    <property type="project" value="RHEA"/>
</dbReference>
<dbReference type="PANTHER" id="PTHR11070:SF17">
    <property type="entry name" value="DNA HELICASE IV"/>
    <property type="match status" value="1"/>
</dbReference>
<dbReference type="GO" id="GO:0003677">
    <property type="term" value="F:DNA binding"/>
    <property type="evidence" value="ECO:0007669"/>
    <property type="project" value="InterPro"/>
</dbReference>
<evidence type="ECO:0000259" key="11">
    <source>
        <dbReference type="PROSITE" id="PS51198"/>
    </source>
</evidence>
<dbReference type="Pfam" id="PF13538">
    <property type="entry name" value="UvrD_C_2"/>
    <property type="match status" value="1"/>
</dbReference>
<evidence type="ECO:0000256" key="3">
    <source>
        <dbReference type="ARBA" id="ARBA00022806"/>
    </source>
</evidence>
<feature type="binding site" evidence="10">
    <location>
        <begin position="302"/>
        <end position="309"/>
    </location>
    <ligand>
        <name>ATP</name>
        <dbReference type="ChEBI" id="CHEBI:30616"/>
    </ligand>
</feature>
<evidence type="ECO:0000256" key="8">
    <source>
        <dbReference type="ARBA" id="ARBA00048988"/>
    </source>
</evidence>
<dbReference type="InterPro" id="IPR000212">
    <property type="entry name" value="DNA_helicase_UvrD/REP"/>
</dbReference>
<evidence type="ECO:0000256" key="1">
    <source>
        <dbReference type="ARBA" id="ARBA00022741"/>
    </source>
</evidence>
<dbReference type="SUPFAM" id="SSF52540">
    <property type="entry name" value="P-loop containing nucleoside triphosphate hydrolases"/>
    <property type="match status" value="1"/>
</dbReference>
<proteinExistence type="predicted"/>
<evidence type="ECO:0000256" key="6">
    <source>
        <dbReference type="ARBA" id="ARBA00034617"/>
    </source>
</evidence>
<organism evidence="12 13">
    <name type="scientific">Rossellomorea aquimaris</name>
    <dbReference type="NCBI Taxonomy" id="189382"/>
    <lineage>
        <taxon>Bacteria</taxon>
        <taxon>Bacillati</taxon>
        <taxon>Bacillota</taxon>
        <taxon>Bacilli</taxon>
        <taxon>Bacillales</taxon>
        <taxon>Bacillaceae</taxon>
        <taxon>Rossellomorea</taxon>
    </lineage>
</organism>
<dbReference type="EC" id="5.6.2.4" evidence="7"/>
<dbReference type="InterPro" id="IPR027417">
    <property type="entry name" value="P-loop_NTPase"/>
</dbReference>
<dbReference type="Pfam" id="PF13361">
    <property type="entry name" value="UvrD_C"/>
    <property type="match status" value="1"/>
</dbReference>
<evidence type="ECO:0000256" key="7">
    <source>
        <dbReference type="ARBA" id="ARBA00034808"/>
    </source>
</evidence>
<dbReference type="InterPro" id="IPR036770">
    <property type="entry name" value="Ankyrin_rpt-contain_sf"/>
</dbReference>
<dbReference type="RefSeq" id="WP_113970948.1">
    <property type="nucleotide sequence ID" value="NZ_QNRJ01000020.1"/>
</dbReference>
<protein>
    <recommendedName>
        <fullName evidence="7">DNA 3'-5' helicase</fullName>
        <ecNumber evidence="7">5.6.2.4</ecNumber>
    </recommendedName>
</protein>